<dbReference type="InterPro" id="IPR043131">
    <property type="entry name" value="BCAT-like_N"/>
</dbReference>
<accession>A0A1P8KPP6</accession>
<sequence length="188" mass="22152">MQEYFETIKCDDYEIFNLDYHCKRIANTIALNINLSEYIYPPSNKLLKCKVIYDESGILDVQYDEYKKRQIKSFKIIYDDNISYSKKTVNRDELNKLFNQRQNSDEIIIIKNNIVTDTSIANIAILYEGTWITSKSYLLKGTTRSRYLNETQIIEKDITLEMLKKAEKIALMNAMIDFDEISDYSLSL</sequence>
<organism evidence="1 2">
    <name type="scientific">Poseidonibacter parvus</name>
    <dbReference type="NCBI Taxonomy" id="1850254"/>
    <lineage>
        <taxon>Bacteria</taxon>
        <taxon>Pseudomonadati</taxon>
        <taxon>Campylobacterota</taxon>
        <taxon>Epsilonproteobacteria</taxon>
        <taxon>Campylobacterales</taxon>
        <taxon>Arcobacteraceae</taxon>
        <taxon>Poseidonibacter</taxon>
    </lineage>
</organism>
<dbReference type="InterPro" id="IPR001544">
    <property type="entry name" value="Aminotrans_IV"/>
</dbReference>
<dbReference type="AlphaFoldDB" id="A0A1P8KPP6"/>
<dbReference type="GO" id="GO:0008483">
    <property type="term" value="F:transaminase activity"/>
    <property type="evidence" value="ECO:0007669"/>
    <property type="project" value="UniProtKB-KW"/>
</dbReference>
<dbReference type="SUPFAM" id="SSF56752">
    <property type="entry name" value="D-aminoacid aminotransferase-like PLP-dependent enzymes"/>
    <property type="match status" value="1"/>
</dbReference>
<evidence type="ECO:0000313" key="1">
    <source>
        <dbReference type="EMBL" id="APW66582.1"/>
    </source>
</evidence>
<dbReference type="Pfam" id="PF01063">
    <property type="entry name" value="Aminotran_4"/>
    <property type="match status" value="1"/>
</dbReference>
<keyword evidence="1" id="KW-0032">Aminotransferase</keyword>
<protein>
    <submittedName>
        <fullName evidence="1">Branched-chain amino acid aminotransferase</fullName>
    </submittedName>
</protein>
<gene>
    <name evidence="1" type="ORF">LPB137_12330</name>
</gene>
<dbReference type="EMBL" id="CP019070">
    <property type="protein sequence ID" value="APW66582.1"/>
    <property type="molecule type" value="Genomic_DNA"/>
</dbReference>
<dbReference type="Gene3D" id="3.30.470.10">
    <property type="match status" value="1"/>
</dbReference>
<dbReference type="RefSeq" id="WP_076088519.1">
    <property type="nucleotide sequence ID" value="NZ_CP019070.1"/>
</dbReference>
<dbReference type="InterPro" id="IPR043132">
    <property type="entry name" value="BCAT-like_C"/>
</dbReference>
<name>A0A1P8KPP6_9BACT</name>
<dbReference type="Gene3D" id="3.20.10.10">
    <property type="entry name" value="D-amino Acid Aminotransferase, subunit A, domain 2"/>
    <property type="match status" value="1"/>
</dbReference>
<dbReference type="Proteomes" id="UP000186074">
    <property type="component" value="Chromosome"/>
</dbReference>
<proteinExistence type="predicted"/>
<dbReference type="InterPro" id="IPR036038">
    <property type="entry name" value="Aminotransferase-like"/>
</dbReference>
<keyword evidence="1" id="KW-0808">Transferase</keyword>
<dbReference type="OrthoDB" id="1148709at2"/>
<dbReference type="STRING" id="1850254.LPB137_12330"/>
<reference evidence="1 2" key="1">
    <citation type="submission" date="2017-01" db="EMBL/GenBank/DDBJ databases">
        <title>Genome sequencing of Arcobacter sp. LPB0137.</title>
        <authorList>
            <person name="Lee G.-W."/>
            <person name="Yi H."/>
        </authorList>
    </citation>
    <scope>NUCLEOTIDE SEQUENCE [LARGE SCALE GENOMIC DNA]</scope>
    <source>
        <strain evidence="1 2">LPB0137</strain>
    </source>
</reference>
<evidence type="ECO:0000313" key="2">
    <source>
        <dbReference type="Proteomes" id="UP000186074"/>
    </source>
</evidence>
<keyword evidence="2" id="KW-1185">Reference proteome</keyword>
<dbReference type="KEGG" id="alp:LPB137_12330"/>